<dbReference type="InParanoid" id="D8TRK2"/>
<dbReference type="KEGG" id="vcn:VOLCADRAFT_89385"/>
<dbReference type="Proteomes" id="UP000001058">
    <property type="component" value="Unassembled WGS sequence"/>
</dbReference>
<gene>
    <name evidence="1" type="ORF">VOLCADRAFT_89385</name>
</gene>
<proteinExistence type="predicted"/>
<protein>
    <submittedName>
        <fullName evidence="1">Uncharacterized protein</fullName>
    </submittedName>
</protein>
<accession>D8TRK2</accession>
<reference evidence="1 2" key="1">
    <citation type="journal article" date="2010" name="Science">
        <title>Genomic analysis of organismal complexity in the multicellular green alga Volvox carteri.</title>
        <authorList>
            <person name="Prochnik S.E."/>
            <person name="Umen J."/>
            <person name="Nedelcu A.M."/>
            <person name="Hallmann A."/>
            <person name="Miller S.M."/>
            <person name="Nishii I."/>
            <person name="Ferris P."/>
            <person name="Kuo A."/>
            <person name="Mitros T."/>
            <person name="Fritz-Laylin L.K."/>
            <person name="Hellsten U."/>
            <person name="Chapman J."/>
            <person name="Simakov O."/>
            <person name="Rensing S.A."/>
            <person name="Terry A."/>
            <person name="Pangilinan J."/>
            <person name="Kapitonov V."/>
            <person name="Jurka J."/>
            <person name="Salamov A."/>
            <person name="Shapiro H."/>
            <person name="Schmutz J."/>
            <person name="Grimwood J."/>
            <person name="Lindquist E."/>
            <person name="Lucas S."/>
            <person name="Grigoriev I.V."/>
            <person name="Schmitt R."/>
            <person name="Kirk D."/>
            <person name="Rokhsar D.S."/>
        </authorList>
    </citation>
    <scope>NUCLEOTIDE SEQUENCE [LARGE SCALE GENOMIC DNA]</scope>
    <source>
        <strain evidence="2">f. Nagariensis / Eve</strain>
    </source>
</reference>
<dbReference type="EMBL" id="GL378333">
    <property type="protein sequence ID" value="EFJ49907.1"/>
    <property type="molecule type" value="Genomic_DNA"/>
</dbReference>
<keyword evidence="2" id="KW-1185">Reference proteome</keyword>
<evidence type="ECO:0000313" key="1">
    <source>
        <dbReference type="EMBL" id="EFJ49907.1"/>
    </source>
</evidence>
<sequence length="312" mass="32863">MCPHMTICKVVNPLACVVPTSMQLQDVAAVADGTDGGGGEFVCCSRVSTCLVRPRPCVGALRPATFRDKKAHLNTLDNPVLWHLERLVRRCAEAAAPPRAAGDGAEAQQPAASLGPCGECHAATSVASTALRKQLRKQLLLHVMAIKLHLQTLTKPGITSRGAAAPLPLELLLLLRCHATPRGVMGYSMVVDARGFGAQLQLVPAEQDPDLSHPDPDLACQLRAPKQPGIRGFGAASRLKLERPAGDRFCGAGLETVASFRESSVLDGAGSLGIVGRGITVVPKPLLEQAVRDIVSKDREGGRDLGGCCYPD</sequence>
<organism evidence="2">
    <name type="scientific">Volvox carteri f. nagariensis</name>
    <dbReference type="NCBI Taxonomy" id="3068"/>
    <lineage>
        <taxon>Eukaryota</taxon>
        <taxon>Viridiplantae</taxon>
        <taxon>Chlorophyta</taxon>
        <taxon>core chlorophytes</taxon>
        <taxon>Chlorophyceae</taxon>
        <taxon>CS clade</taxon>
        <taxon>Chlamydomonadales</taxon>
        <taxon>Volvocaceae</taxon>
        <taxon>Volvox</taxon>
    </lineage>
</organism>
<dbReference type="RefSeq" id="XP_002948972.1">
    <property type="nucleotide sequence ID" value="XM_002948926.1"/>
</dbReference>
<dbReference type="AlphaFoldDB" id="D8TRK2"/>
<evidence type="ECO:0000313" key="2">
    <source>
        <dbReference type="Proteomes" id="UP000001058"/>
    </source>
</evidence>
<dbReference type="GeneID" id="9623779"/>
<name>D8TRK2_VOLCA</name>